<sequence length="279" mass="32608">MLYNQSLLSKWLWRYNQEEHALWKEVIQHKFSQEGEWCSDEVTTTYGVGVWRTIRSFWLTVEVNTKLKLGGGVRFYSGKKTRLVKDLFKVCFLDSSKISEIWSQQGWNLVFRRLLNDWEIEGVIELLNMIEGFPSTNLETDSLLWIQHPDGRFSVDIWYKWVLSVTGGRKTGPWSAVWKSVAPTKVKCFVWLVARRAYLTHEALQKRGINIASRCLLCKEALETNKHLFLHCKVTTQGGQQESKEVVEDSTCVYLVEYLEGIRGFLKEKNAQYRRLNGK</sequence>
<keyword evidence="3" id="KW-1185">Reference proteome</keyword>
<dbReference type="InterPro" id="IPR026960">
    <property type="entry name" value="RVT-Znf"/>
</dbReference>
<gene>
    <name evidence="2" type="ORF">MTR67_047367</name>
</gene>
<evidence type="ECO:0000259" key="1">
    <source>
        <dbReference type="Pfam" id="PF13966"/>
    </source>
</evidence>
<protein>
    <recommendedName>
        <fullName evidence="1">Reverse transcriptase zinc-binding domain-containing protein</fullName>
    </recommendedName>
</protein>
<dbReference type="Proteomes" id="UP001234989">
    <property type="component" value="Chromosome 11"/>
</dbReference>
<proteinExistence type="predicted"/>
<organism evidence="2 3">
    <name type="scientific">Solanum verrucosum</name>
    <dbReference type="NCBI Taxonomy" id="315347"/>
    <lineage>
        <taxon>Eukaryota</taxon>
        <taxon>Viridiplantae</taxon>
        <taxon>Streptophyta</taxon>
        <taxon>Embryophyta</taxon>
        <taxon>Tracheophyta</taxon>
        <taxon>Spermatophyta</taxon>
        <taxon>Magnoliopsida</taxon>
        <taxon>eudicotyledons</taxon>
        <taxon>Gunneridae</taxon>
        <taxon>Pentapetalae</taxon>
        <taxon>asterids</taxon>
        <taxon>lamiids</taxon>
        <taxon>Solanales</taxon>
        <taxon>Solanaceae</taxon>
        <taxon>Solanoideae</taxon>
        <taxon>Solaneae</taxon>
        <taxon>Solanum</taxon>
    </lineage>
</organism>
<accession>A0AAF0UWZ4</accession>
<name>A0AAF0UWZ4_SOLVR</name>
<dbReference type="EMBL" id="CP133622">
    <property type="protein sequence ID" value="WMV53982.1"/>
    <property type="molecule type" value="Genomic_DNA"/>
</dbReference>
<evidence type="ECO:0000313" key="2">
    <source>
        <dbReference type="EMBL" id="WMV53982.1"/>
    </source>
</evidence>
<feature type="domain" description="Reverse transcriptase zinc-binding" evidence="1">
    <location>
        <begin position="163"/>
        <end position="237"/>
    </location>
</feature>
<reference evidence="2" key="1">
    <citation type="submission" date="2023-08" db="EMBL/GenBank/DDBJ databases">
        <title>A de novo genome assembly of Solanum verrucosum Schlechtendal, a Mexican diploid species geographically isolated from the other diploid A-genome species in potato relatives.</title>
        <authorList>
            <person name="Hosaka K."/>
        </authorList>
    </citation>
    <scope>NUCLEOTIDE SEQUENCE</scope>
    <source>
        <tissue evidence="2">Young leaves</tissue>
    </source>
</reference>
<evidence type="ECO:0000313" key="3">
    <source>
        <dbReference type="Proteomes" id="UP001234989"/>
    </source>
</evidence>
<dbReference type="AlphaFoldDB" id="A0AAF0UWZ4"/>
<dbReference type="Pfam" id="PF13966">
    <property type="entry name" value="zf-RVT"/>
    <property type="match status" value="1"/>
</dbReference>